<proteinExistence type="predicted"/>
<comment type="caution">
    <text evidence="1">The sequence shown here is derived from an EMBL/GenBank/DDBJ whole genome shotgun (WGS) entry which is preliminary data.</text>
</comment>
<dbReference type="AlphaFoldDB" id="A0AAV3B582"/>
<protein>
    <submittedName>
        <fullName evidence="1">Uncharacterized protein</fullName>
    </submittedName>
</protein>
<evidence type="ECO:0000313" key="1">
    <source>
        <dbReference type="EMBL" id="DBA32417.1"/>
    </source>
</evidence>
<reference evidence="1" key="1">
    <citation type="thesis" date="2020" institute="ProQuest LLC" country="789 East Eisenhower Parkway, Ann Arbor, MI, USA">
        <title>Comparative Genomics and Chromosome Evolution.</title>
        <authorList>
            <person name="Mudd A.B."/>
        </authorList>
    </citation>
    <scope>NUCLEOTIDE SEQUENCE</scope>
    <source>
        <strain evidence="1">1538</strain>
        <tissue evidence="1">Blood</tissue>
    </source>
</reference>
<organism evidence="1 2">
    <name type="scientific">Pyxicephalus adspersus</name>
    <name type="common">African bullfrog</name>
    <dbReference type="NCBI Taxonomy" id="30357"/>
    <lineage>
        <taxon>Eukaryota</taxon>
        <taxon>Metazoa</taxon>
        <taxon>Chordata</taxon>
        <taxon>Craniata</taxon>
        <taxon>Vertebrata</taxon>
        <taxon>Euteleostomi</taxon>
        <taxon>Amphibia</taxon>
        <taxon>Batrachia</taxon>
        <taxon>Anura</taxon>
        <taxon>Neobatrachia</taxon>
        <taxon>Ranoidea</taxon>
        <taxon>Pyxicephalidae</taxon>
        <taxon>Pyxicephalinae</taxon>
        <taxon>Pyxicephalus</taxon>
    </lineage>
</organism>
<sequence length="96" mass="10633">MCLPGNVDVSFKDPITAKLQCSPHPFLPGAPPSTFQYPPGCFWVVTKEVGSQYMGCHPSTISFHPFKKKLSTELDGKIQKAGLIYITLQSQEMVFN</sequence>
<dbReference type="EMBL" id="DYDO01000001">
    <property type="protein sequence ID" value="DBA32417.1"/>
    <property type="molecule type" value="Genomic_DNA"/>
</dbReference>
<evidence type="ECO:0000313" key="2">
    <source>
        <dbReference type="Proteomes" id="UP001181693"/>
    </source>
</evidence>
<name>A0AAV3B582_PYXAD</name>
<keyword evidence="2" id="KW-1185">Reference proteome</keyword>
<dbReference type="Proteomes" id="UP001181693">
    <property type="component" value="Unassembled WGS sequence"/>
</dbReference>
<gene>
    <name evidence="1" type="ORF">GDO54_000212</name>
</gene>
<accession>A0AAV3B582</accession>